<dbReference type="UniPathway" id="UPA00219"/>
<keyword evidence="3 13" id="KW-0963">Cytoplasm</keyword>
<evidence type="ECO:0000256" key="11">
    <source>
        <dbReference type="ARBA" id="ARBA00038367"/>
    </source>
</evidence>
<keyword evidence="4 13" id="KW-0132">Cell division</keyword>
<evidence type="ECO:0000256" key="14">
    <source>
        <dbReference type="SAM" id="MobiDB-lite"/>
    </source>
</evidence>
<evidence type="ECO:0000313" key="16">
    <source>
        <dbReference type="EMBL" id="CAJ64452.1"/>
    </source>
</evidence>
<dbReference type="AlphaFoldDB" id="Q0RDL6"/>
<dbReference type="CDD" id="cd01555">
    <property type="entry name" value="UdpNAET"/>
    <property type="match status" value="1"/>
</dbReference>
<evidence type="ECO:0000256" key="9">
    <source>
        <dbReference type="ARBA" id="ARBA00023316"/>
    </source>
</evidence>
<dbReference type="eggNOG" id="COG0766">
    <property type="taxonomic scope" value="Bacteria"/>
</dbReference>
<keyword evidence="6 13" id="KW-0133">Cell shape</keyword>
<dbReference type="EC" id="2.5.1.7" evidence="13"/>
<dbReference type="PANTHER" id="PTHR43783:SF1">
    <property type="entry name" value="UDP-N-ACETYLGLUCOSAMINE 1-CARBOXYVINYLTRANSFERASE"/>
    <property type="match status" value="1"/>
</dbReference>
<feature type="binding site" evidence="13">
    <location>
        <position position="128"/>
    </location>
    <ligand>
        <name>UDP-N-acetyl-alpha-D-glucosamine</name>
        <dbReference type="ChEBI" id="CHEBI:57705"/>
    </ligand>
</feature>
<comment type="similarity">
    <text evidence="11 13">Belongs to the EPSP synthase family. MurA subfamily.</text>
</comment>
<dbReference type="PANTHER" id="PTHR43783">
    <property type="entry name" value="UDP-N-ACETYLGLUCOSAMINE 1-CARBOXYVINYLTRANSFERASE"/>
    <property type="match status" value="1"/>
</dbReference>
<keyword evidence="5 13" id="KW-0808">Transferase</keyword>
<dbReference type="GO" id="GO:0071555">
    <property type="term" value="P:cell wall organization"/>
    <property type="evidence" value="ECO:0007669"/>
    <property type="project" value="UniProtKB-KW"/>
</dbReference>
<comment type="function">
    <text evidence="10 13">Cell wall formation. Adds enolpyruvyl to UDP-N-acetylglucosamine.</text>
</comment>
<keyword evidence="13" id="KW-0670">Pyruvate</keyword>
<name>Q0RDL6_FRAAA</name>
<evidence type="ECO:0000256" key="2">
    <source>
        <dbReference type="ARBA" id="ARBA00004752"/>
    </source>
</evidence>
<evidence type="ECO:0000256" key="8">
    <source>
        <dbReference type="ARBA" id="ARBA00023306"/>
    </source>
</evidence>
<accession>Q0RDL6</accession>
<keyword evidence="17" id="KW-1185">Reference proteome</keyword>
<feature type="binding site" evidence="13">
    <location>
        <position position="362"/>
    </location>
    <ligand>
        <name>UDP-N-acetyl-alpha-D-glucosamine</name>
        <dbReference type="ChEBI" id="CHEBI:57705"/>
    </ligand>
</feature>
<dbReference type="GO" id="GO:0005737">
    <property type="term" value="C:cytoplasm"/>
    <property type="evidence" value="ECO:0007669"/>
    <property type="project" value="UniProtKB-SubCell"/>
</dbReference>
<evidence type="ECO:0000259" key="15">
    <source>
        <dbReference type="Pfam" id="PF00275"/>
    </source>
</evidence>
<dbReference type="GO" id="GO:0008760">
    <property type="term" value="F:UDP-N-acetylglucosamine 1-carboxyvinyltransferase activity"/>
    <property type="evidence" value="ECO:0007669"/>
    <property type="project" value="UniProtKB-UniRule"/>
</dbReference>
<dbReference type="SUPFAM" id="SSF55205">
    <property type="entry name" value="EPT/RTPC-like"/>
    <property type="match status" value="1"/>
</dbReference>
<keyword evidence="8 13" id="KW-0131">Cell cycle</keyword>
<dbReference type="Pfam" id="PF00275">
    <property type="entry name" value="EPSP_synthase"/>
    <property type="match status" value="1"/>
</dbReference>
<sequence>MRANSAAVATQGGATPGDTTQAGTTQAGITQAGTDHRWYRISGGVPLRGSVEASGAKNSVTKLLVATLLTAQPCTLTRVPRIAEVDVVLGMLTELGTQVEWLDEHTVRLTTEQIVDASLSEAYSGVNRIPILMMGPLLHRVGEAVIPLPGGCRIGKRPVDFHLAGLRAMGAEIVEQVRSVQVKTLGLRGTHVALPFPSVGATENLLLAAVRAQGTTVISNAAVEPEVVDLILFLQQMGALVDVEADRTIVVQGVATLRGATHAPIHDRIEVASFAAAAVATGGRVEVIGARQEHLMTFLNHLRRLGGEFEVTPRGLTFFRARPLNAAHVQTDVHPGFMTDWQQPLVVLLTQARGVSVIHETIYEDRFGYTRQLAEMGADIALSTLCLGGKSCRFAARDFEHSAVVSGPTPLTGGDLTIPDLRAGFAYVLAALVADGTSVIRGTRFLERGYEDPIGKLRSIGARVDADPVPAPHAAGPFDLAPIITDVVGTPVPAPGSSGP</sequence>
<feature type="modified residue" description="2-(S-cysteinyl)pyruvic acid O-phosphothioketal" evidence="13">
    <location>
        <position position="152"/>
    </location>
</feature>
<organism evidence="16 17">
    <name type="scientific">Frankia alni (strain DSM 45986 / CECT 9034 / ACN14a)</name>
    <dbReference type="NCBI Taxonomy" id="326424"/>
    <lineage>
        <taxon>Bacteria</taxon>
        <taxon>Bacillati</taxon>
        <taxon>Actinomycetota</taxon>
        <taxon>Actinomycetes</taxon>
        <taxon>Frankiales</taxon>
        <taxon>Frankiaceae</taxon>
        <taxon>Frankia</taxon>
    </lineage>
</organism>
<protein>
    <recommendedName>
        <fullName evidence="13">UDP-N-acetylglucosamine 1-carboxyvinyltransferase</fullName>
        <ecNumber evidence="13">2.5.1.7</ecNumber>
    </recommendedName>
    <alternativeName>
        <fullName evidence="13">Enoylpyruvate transferase</fullName>
    </alternativeName>
    <alternativeName>
        <fullName evidence="13">UDP-N-acetylglucosamine enolpyruvyl transferase</fullName>
        <shortName evidence="13">EPT</shortName>
    </alternativeName>
</protein>
<dbReference type="GO" id="GO:0019277">
    <property type="term" value="P:UDP-N-acetylgalactosamine biosynthetic process"/>
    <property type="evidence" value="ECO:0007669"/>
    <property type="project" value="InterPro"/>
</dbReference>
<feature type="binding site" evidence="13">
    <location>
        <position position="340"/>
    </location>
    <ligand>
        <name>UDP-N-acetyl-alpha-D-glucosamine</name>
        <dbReference type="ChEBI" id="CHEBI:57705"/>
    </ligand>
</feature>
<comment type="catalytic activity">
    <reaction evidence="12 13">
        <text>phosphoenolpyruvate + UDP-N-acetyl-alpha-D-glucosamine = UDP-N-acetyl-3-O-(1-carboxyvinyl)-alpha-D-glucosamine + phosphate</text>
        <dbReference type="Rhea" id="RHEA:18681"/>
        <dbReference type="ChEBI" id="CHEBI:43474"/>
        <dbReference type="ChEBI" id="CHEBI:57705"/>
        <dbReference type="ChEBI" id="CHEBI:58702"/>
        <dbReference type="ChEBI" id="CHEBI:68483"/>
        <dbReference type="EC" id="2.5.1.7"/>
    </reaction>
</comment>
<evidence type="ECO:0000256" key="5">
    <source>
        <dbReference type="ARBA" id="ARBA00022679"/>
    </source>
</evidence>
<evidence type="ECO:0000256" key="3">
    <source>
        <dbReference type="ARBA" id="ARBA00022490"/>
    </source>
</evidence>
<evidence type="ECO:0000313" key="17">
    <source>
        <dbReference type="Proteomes" id="UP000000657"/>
    </source>
</evidence>
<evidence type="ECO:0000256" key="12">
    <source>
        <dbReference type="ARBA" id="ARBA00047527"/>
    </source>
</evidence>
<keyword evidence="9 13" id="KW-0961">Cell wall biogenesis/degradation</keyword>
<dbReference type="GO" id="GO:0009252">
    <property type="term" value="P:peptidoglycan biosynthetic process"/>
    <property type="evidence" value="ECO:0007669"/>
    <property type="project" value="UniProtKB-UniRule"/>
</dbReference>
<dbReference type="InterPro" id="IPR005750">
    <property type="entry name" value="UDP_GlcNAc_COvinyl_MurA"/>
</dbReference>
<gene>
    <name evidence="13 16" type="primary">murA</name>
    <name evidence="16" type="ordered locus">FRAAL5820</name>
</gene>
<feature type="binding site" evidence="13">
    <location>
        <begin position="57"/>
        <end position="58"/>
    </location>
    <ligand>
        <name>phosphoenolpyruvate</name>
        <dbReference type="ChEBI" id="CHEBI:58702"/>
    </ligand>
</feature>
<comment type="subcellular location">
    <subcellularLocation>
        <location evidence="1 13">Cytoplasm</location>
    </subcellularLocation>
</comment>
<dbReference type="NCBIfam" id="NF006873">
    <property type="entry name" value="PRK09369.1"/>
    <property type="match status" value="1"/>
</dbReference>
<evidence type="ECO:0000256" key="13">
    <source>
        <dbReference type="HAMAP-Rule" id="MF_00111"/>
    </source>
</evidence>
<dbReference type="InterPro" id="IPR050068">
    <property type="entry name" value="MurA_subfamily"/>
</dbReference>
<evidence type="ECO:0000256" key="4">
    <source>
        <dbReference type="ARBA" id="ARBA00022618"/>
    </source>
</evidence>
<dbReference type="GO" id="GO:0008360">
    <property type="term" value="P:regulation of cell shape"/>
    <property type="evidence" value="ECO:0007669"/>
    <property type="project" value="UniProtKB-KW"/>
</dbReference>
<dbReference type="InterPro" id="IPR013792">
    <property type="entry name" value="RNA3'P_cycl/enolpyr_Trfase_a/b"/>
</dbReference>
<evidence type="ECO:0000256" key="7">
    <source>
        <dbReference type="ARBA" id="ARBA00022984"/>
    </source>
</evidence>
<evidence type="ECO:0000256" key="1">
    <source>
        <dbReference type="ARBA" id="ARBA00004496"/>
    </source>
</evidence>
<comment type="pathway">
    <text evidence="2 13">Cell wall biogenesis; peptidoglycan biosynthesis.</text>
</comment>
<evidence type="ECO:0000256" key="10">
    <source>
        <dbReference type="ARBA" id="ARBA00037534"/>
    </source>
</evidence>
<dbReference type="EMBL" id="CT573213">
    <property type="protein sequence ID" value="CAJ64452.1"/>
    <property type="molecule type" value="Genomic_DNA"/>
</dbReference>
<dbReference type="HOGENOM" id="CLU_027387_0_0_11"/>
<dbReference type="InterPro" id="IPR036968">
    <property type="entry name" value="Enolpyruvate_Tfrase_sf"/>
</dbReference>
<dbReference type="STRING" id="326424.FRAAL5820"/>
<reference evidence="16 17" key="1">
    <citation type="journal article" date="2007" name="Genome Res.">
        <title>Genome characteristics of facultatively symbiotic Frankia sp. strains reflect host range and host plant biogeography.</title>
        <authorList>
            <person name="Normand P."/>
            <person name="Lapierre P."/>
            <person name="Tisa L.S."/>
            <person name="Gogarten J.P."/>
            <person name="Alloisio N."/>
            <person name="Bagnarol E."/>
            <person name="Bassi C.A."/>
            <person name="Berry A.M."/>
            <person name="Bickhart D.M."/>
            <person name="Choisne N."/>
            <person name="Couloux A."/>
            <person name="Cournoyer B."/>
            <person name="Cruveiller S."/>
            <person name="Daubin V."/>
            <person name="Demange N."/>
            <person name="Francino M.P."/>
            <person name="Goltsman E."/>
            <person name="Huang Y."/>
            <person name="Kopp O.R."/>
            <person name="Labarre L."/>
            <person name="Lapidus A."/>
            <person name="Lavire C."/>
            <person name="Marechal J."/>
            <person name="Martinez M."/>
            <person name="Mastronunzio J.E."/>
            <person name="Mullin B.C."/>
            <person name="Niemann J."/>
            <person name="Pujic P."/>
            <person name="Rawnsley T."/>
            <person name="Rouy Z."/>
            <person name="Schenowitz C."/>
            <person name="Sellstedt A."/>
            <person name="Tavares F."/>
            <person name="Tomkins J.P."/>
            <person name="Vallenet D."/>
            <person name="Valverde C."/>
            <person name="Wall L.G."/>
            <person name="Wang Y."/>
            <person name="Medigue C."/>
            <person name="Benson D.R."/>
        </authorList>
    </citation>
    <scope>NUCLEOTIDE SEQUENCE [LARGE SCALE GENOMIC DNA]</scope>
    <source>
        <strain evidence="17">DSM 45986 / CECT 9034 / ACN14a</strain>
    </source>
</reference>
<dbReference type="InterPro" id="IPR001986">
    <property type="entry name" value="Enolpyruvate_Tfrase_dom"/>
</dbReference>
<dbReference type="Proteomes" id="UP000000657">
    <property type="component" value="Chromosome"/>
</dbReference>
<dbReference type="KEGG" id="fal:FRAAL5820"/>
<proteinExistence type="inferred from homology"/>
<dbReference type="HAMAP" id="MF_00111">
    <property type="entry name" value="MurA"/>
    <property type="match status" value="1"/>
</dbReference>
<dbReference type="Gene3D" id="3.65.10.10">
    <property type="entry name" value="Enolpyruvate transferase domain"/>
    <property type="match status" value="2"/>
</dbReference>
<evidence type="ECO:0000256" key="6">
    <source>
        <dbReference type="ARBA" id="ARBA00022960"/>
    </source>
</evidence>
<comment type="caution">
    <text evidence="13">Lacks conserved residue(s) required for the propagation of feature annotation.</text>
</comment>
<dbReference type="GO" id="GO:0051301">
    <property type="term" value="P:cell division"/>
    <property type="evidence" value="ECO:0007669"/>
    <property type="project" value="UniProtKB-KW"/>
</dbReference>
<dbReference type="NCBIfam" id="TIGR01072">
    <property type="entry name" value="murA"/>
    <property type="match status" value="1"/>
</dbReference>
<feature type="region of interest" description="Disordered" evidence="14">
    <location>
        <begin position="1"/>
        <end position="29"/>
    </location>
</feature>
<feature type="active site" description="Proton donor" evidence="13">
    <location>
        <position position="152"/>
    </location>
</feature>
<keyword evidence="7 13" id="KW-0573">Peptidoglycan synthesis</keyword>
<feature type="domain" description="Enolpyruvate transferase" evidence="15">
    <location>
        <begin position="43"/>
        <end position="454"/>
    </location>
</feature>
<feature type="compositionally biased region" description="Low complexity" evidence="14">
    <location>
        <begin position="9"/>
        <end position="29"/>
    </location>
</feature>